<feature type="compositionally biased region" description="Acidic residues" evidence="8">
    <location>
        <begin position="245"/>
        <end position="254"/>
    </location>
</feature>
<keyword evidence="3 6" id="KW-0694">RNA-binding</keyword>
<protein>
    <submittedName>
        <fullName evidence="11">40s ribosomal protein s9</fullName>
    </submittedName>
</protein>
<dbReference type="SMR" id="W7TRI6"/>
<keyword evidence="2 6" id="KW-0699">rRNA-binding</keyword>
<dbReference type="EMBL" id="AZIL01001819">
    <property type="protein sequence ID" value="EWM23131.1"/>
    <property type="molecule type" value="Genomic_DNA"/>
</dbReference>
<dbReference type="InterPro" id="IPR001912">
    <property type="entry name" value="Ribosomal_uS4_N"/>
</dbReference>
<evidence type="ECO:0000256" key="5">
    <source>
        <dbReference type="ARBA" id="ARBA00023274"/>
    </source>
</evidence>
<feature type="region of interest" description="Disordered" evidence="8">
    <location>
        <begin position="214"/>
        <end position="254"/>
    </location>
</feature>
<dbReference type="PANTHER" id="PTHR11831:SF5">
    <property type="entry name" value="40S RIBOSOMAL PROTEIN S9"/>
    <property type="match status" value="1"/>
</dbReference>
<dbReference type="InterPro" id="IPR018079">
    <property type="entry name" value="Ribosomal_uS4_CS"/>
</dbReference>
<evidence type="ECO:0000256" key="4">
    <source>
        <dbReference type="ARBA" id="ARBA00022980"/>
    </source>
</evidence>
<proteinExistence type="inferred from homology"/>
<gene>
    <name evidence="11" type="ORF">Naga_100229g9</name>
</gene>
<dbReference type="SUPFAM" id="SSF55174">
    <property type="entry name" value="Alpha-L RNA-binding motif"/>
    <property type="match status" value="1"/>
</dbReference>
<dbReference type="InterPro" id="IPR036986">
    <property type="entry name" value="S4_RNA-bd_sf"/>
</dbReference>
<dbReference type="GO" id="GO:0006412">
    <property type="term" value="P:translation"/>
    <property type="evidence" value="ECO:0007669"/>
    <property type="project" value="InterPro"/>
</dbReference>
<evidence type="ECO:0000256" key="7">
    <source>
        <dbReference type="RuleBase" id="RU003699"/>
    </source>
</evidence>
<evidence type="ECO:0000256" key="3">
    <source>
        <dbReference type="ARBA" id="ARBA00022884"/>
    </source>
</evidence>
<dbReference type="InterPro" id="IPR022801">
    <property type="entry name" value="Ribosomal_uS4"/>
</dbReference>
<feature type="domain" description="RNA-binding S4" evidence="9">
    <location>
        <begin position="163"/>
        <end position="222"/>
    </location>
</feature>
<evidence type="ECO:0000256" key="2">
    <source>
        <dbReference type="ARBA" id="ARBA00022730"/>
    </source>
</evidence>
<evidence type="ECO:0000313" key="12">
    <source>
        <dbReference type="Proteomes" id="UP000019335"/>
    </source>
</evidence>
<reference evidence="11 12" key="1">
    <citation type="journal article" date="2014" name="Mol. Plant">
        <title>Chromosome Scale Genome Assembly and Transcriptome Profiling of Nannochloropsis gaditana in Nitrogen Depletion.</title>
        <authorList>
            <person name="Corteggiani Carpinelli E."/>
            <person name="Telatin A."/>
            <person name="Vitulo N."/>
            <person name="Forcato C."/>
            <person name="D'Angelo M."/>
            <person name="Schiavon R."/>
            <person name="Vezzi A."/>
            <person name="Giacometti G.M."/>
            <person name="Morosinotto T."/>
            <person name="Valle G."/>
        </authorList>
    </citation>
    <scope>NUCLEOTIDE SEQUENCE [LARGE SCALE GENOMIC DNA]</scope>
    <source>
        <strain evidence="11 12">B-31</strain>
    </source>
</reference>
<evidence type="ECO:0000259" key="10">
    <source>
        <dbReference type="SMART" id="SM01390"/>
    </source>
</evidence>
<dbReference type="InterPro" id="IPR002942">
    <property type="entry name" value="S4_RNA-bd"/>
</dbReference>
<dbReference type="PANTHER" id="PTHR11831">
    <property type="entry name" value="30S 40S RIBOSOMAL PROTEIN"/>
    <property type="match status" value="1"/>
</dbReference>
<evidence type="ECO:0000256" key="1">
    <source>
        <dbReference type="ARBA" id="ARBA00007465"/>
    </source>
</evidence>
<dbReference type="GO" id="GO:0019843">
    <property type="term" value="F:rRNA binding"/>
    <property type="evidence" value="ECO:0007669"/>
    <property type="project" value="UniProtKB-KW"/>
</dbReference>
<comment type="caution">
    <text evidence="11">The sequence shown here is derived from an EMBL/GenBank/DDBJ whole genome shotgun (WGS) entry which is preliminary data.</text>
</comment>
<feature type="domain" description="Small ribosomal subunit protein uS4 N-terminal" evidence="10">
    <location>
        <begin position="62"/>
        <end position="162"/>
    </location>
</feature>
<dbReference type="GO" id="GO:0042274">
    <property type="term" value="P:ribosomal small subunit biogenesis"/>
    <property type="evidence" value="ECO:0007669"/>
    <property type="project" value="TreeGrafter"/>
</dbReference>
<dbReference type="PROSITE" id="PS00632">
    <property type="entry name" value="RIBOSOMAL_S4"/>
    <property type="match status" value="1"/>
</dbReference>
<dbReference type="CDD" id="cd00165">
    <property type="entry name" value="S4"/>
    <property type="match status" value="1"/>
</dbReference>
<dbReference type="Gene3D" id="3.10.290.10">
    <property type="entry name" value="RNA-binding S4 domain"/>
    <property type="match status" value="1"/>
</dbReference>
<name>W7TRI6_9STRA</name>
<dbReference type="Pfam" id="PF00163">
    <property type="entry name" value="Ribosomal_S4"/>
    <property type="match status" value="1"/>
</dbReference>
<accession>W7TRI6</accession>
<dbReference type="NCBIfam" id="TIGR01018">
    <property type="entry name" value="uS4_arch"/>
    <property type="match status" value="1"/>
</dbReference>
<keyword evidence="4 7" id="KW-0689">Ribosomal protein</keyword>
<evidence type="ECO:0000259" key="9">
    <source>
        <dbReference type="SMART" id="SM00363"/>
    </source>
</evidence>
<evidence type="ECO:0000313" key="11">
    <source>
        <dbReference type="EMBL" id="EWM23131.1"/>
    </source>
</evidence>
<dbReference type="AlphaFoldDB" id="W7TRI6"/>
<comment type="similarity">
    <text evidence="1 7">Belongs to the universal ribosomal protein uS4 family.</text>
</comment>
<evidence type="ECO:0000256" key="6">
    <source>
        <dbReference type="PROSITE-ProRule" id="PRU00182"/>
    </source>
</evidence>
<dbReference type="GO" id="GO:0003735">
    <property type="term" value="F:structural constituent of ribosome"/>
    <property type="evidence" value="ECO:0007669"/>
    <property type="project" value="InterPro"/>
</dbReference>
<dbReference type="OrthoDB" id="1697570at2759"/>
<dbReference type="Pfam" id="PF01479">
    <property type="entry name" value="S4"/>
    <property type="match status" value="1"/>
</dbReference>
<dbReference type="FunFam" id="3.10.290.10:FF:000021">
    <property type="entry name" value="40S ribosomal protein S9"/>
    <property type="match status" value="1"/>
</dbReference>
<dbReference type="Proteomes" id="UP000019335">
    <property type="component" value="Chromosome 18"/>
</dbReference>
<dbReference type="InterPro" id="IPR005710">
    <property type="entry name" value="Ribosomal_uS4_euk/arc"/>
</dbReference>
<dbReference type="GO" id="GO:0022627">
    <property type="term" value="C:cytosolic small ribosomal subunit"/>
    <property type="evidence" value="ECO:0007669"/>
    <property type="project" value="TreeGrafter"/>
</dbReference>
<dbReference type="PROSITE" id="PS50889">
    <property type="entry name" value="S4"/>
    <property type="match status" value="1"/>
</dbReference>
<evidence type="ECO:0000256" key="8">
    <source>
        <dbReference type="SAM" id="MobiDB-lite"/>
    </source>
</evidence>
<dbReference type="SMART" id="SM00363">
    <property type="entry name" value="S4"/>
    <property type="match status" value="1"/>
</dbReference>
<dbReference type="NCBIfam" id="NF003139">
    <property type="entry name" value="PRK04051.1"/>
    <property type="match status" value="1"/>
</dbReference>
<sequence>MFYKPTCEWFVVKSMSMDHGVLWGRRNQAFGQGTMHPPTLLSFPTTRTTITGSSMPSIAFRRNYRKTDKTPRRPFEKERLDQELKLCGEYGLRCKAEIWRVQFALAKIRKAARELLTLDEKDPRRVFEGPALLRRCVRAGLLEQDKAELDFVLQLTTQKLLERRLQTKVFKQSLAKSIHHARVLIRQRHIRVGKQLVNIPSFLVRVDSEKHIDFSTTSPYGQGRKGRVARRREAQRAAAAGGGGADDDAGEESE</sequence>
<organism evidence="11 12">
    <name type="scientific">Nannochloropsis gaditana</name>
    <dbReference type="NCBI Taxonomy" id="72520"/>
    <lineage>
        <taxon>Eukaryota</taxon>
        <taxon>Sar</taxon>
        <taxon>Stramenopiles</taxon>
        <taxon>Ochrophyta</taxon>
        <taxon>Eustigmatophyceae</taxon>
        <taxon>Eustigmatales</taxon>
        <taxon>Monodopsidaceae</taxon>
        <taxon>Nannochloropsis</taxon>
    </lineage>
</organism>
<keyword evidence="5 7" id="KW-0687">Ribonucleoprotein</keyword>
<keyword evidence="12" id="KW-1185">Reference proteome</keyword>
<dbReference type="SMART" id="SM01390">
    <property type="entry name" value="Ribosomal_S4"/>
    <property type="match status" value="1"/>
</dbReference>